<keyword evidence="5 8" id="KW-1133">Transmembrane helix</keyword>
<dbReference type="GO" id="GO:0005886">
    <property type="term" value="C:plasma membrane"/>
    <property type="evidence" value="ECO:0007669"/>
    <property type="project" value="TreeGrafter"/>
</dbReference>
<dbReference type="HOGENOM" id="CLU_010778_2_1_1"/>
<evidence type="ECO:0008006" key="11">
    <source>
        <dbReference type="Google" id="ProtNLM"/>
    </source>
</evidence>
<feature type="transmembrane region" description="Helical" evidence="8">
    <location>
        <begin position="222"/>
        <end position="242"/>
    </location>
</feature>
<evidence type="ECO:0000256" key="1">
    <source>
        <dbReference type="ARBA" id="ARBA00004141"/>
    </source>
</evidence>
<dbReference type="Gene3D" id="1.20.1730.10">
    <property type="entry name" value="Sodium/glucose cotransporter"/>
    <property type="match status" value="1"/>
</dbReference>
<dbReference type="Proteomes" id="UP000013827">
    <property type="component" value="Unassembled WGS sequence"/>
</dbReference>
<comment type="similarity">
    <text evidence="2 7">Belongs to the sodium:solute symporter (SSF) (TC 2.A.21) family.</text>
</comment>
<dbReference type="GeneID" id="17283651"/>
<dbReference type="PROSITE" id="PS50283">
    <property type="entry name" value="NA_SOLUT_SYMP_3"/>
    <property type="match status" value="1"/>
</dbReference>
<name>A0A0D3KRJ6_EMIH1</name>
<dbReference type="eggNOG" id="KOG2348">
    <property type="taxonomic scope" value="Eukaryota"/>
</dbReference>
<evidence type="ECO:0000256" key="7">
    <source>
        <dbReference type="RuleBase" id="RU362091"/>
    </source>
</evidence>
<evidence type="ECO:0000256" key="4">
    <source>
        <dbReference type="ARBA" id="ARBA00022692"/>
    </source>
</evidence>
<dbReference type="STRING" id="2903.R1FRV2"/>
<dbReference type="AlphaFoldDB" id="A0A0D3KRJ6"/>
<dbReference type="RefSeq" id="XP_005790810.1">
    <property type="nucleotide sequence ID" value="XM_005790753.1"/>
</dbReference>
<keyword evidence="4 8" id="KW-0812">Transmembrane</keyword>
<dbReference type="InterPro" id="IPR001734">
    <property type="entry name" value="Na/solute_symporter"/>
</dbReference>
<feature type="transmembrane region" description="Helical" evidence="8">
    <location>
        <begin position="502"/>
        <end position="522"/>
    </location>
</feature>
<keyword evidence="6 8" id="KW-0472">Membrane</keyword>
<protein>
    <recommendedName>
        <fullName evidence="11">Urea transporter</fullName>
    </recommendedName>
</protein>
<accession>A0A0D3KRJ6</accession>
<dbReference type="InterPro" id="IPR038377">
    <property type="entry name" value="Na/Glc_symporter_sf"/>
</dbReference>
<feature type="transmembrane region" description="Helical" evidence="8">
    <location>
        <begin position="189"/>
        <end position="210"/>
    </location>
</feature>
<dbReference type="CDD" id="cd11476">
    <property type="entry name" value="SLC5sbd_DUR3"/>
    <property type="match status" value="1"/>
</dbReference>
<feature type="transmembrane region" description="Helical" evidence="8">
    <location>
        <begin position="400"/>
        <end position="420"/>
    </location>
</feature>
<feature type="transmembrane region" description="Helical" evidence="8">
    <location>
        <begin position="69"/>
        <end position="90"/>
    </location>
</feature>
<evidence type="ECO:0000313" key="10">
    <source>
        <dbReference type="Proteomes" id="UP000013827"/>
    </source>
</evidence>
<feature type="transmembrane region" description="Helical" evidence="8">
    <location>
        <begin position="609"/>
        <end position="631"/>
    </location>
</feature>
<feature type="transmembrane region" description="Helical" evidence="8">
    <location>
        <begin position="249"/>
        <end position="272"/>
    </location>
</feature>
<dbReference type="OMA" id="CCYLTTK"/>
<reference evidence="10" key="1">
    <citation type="journal article" date="2013" name="Nature">
        <title>Pan genome of the phytoplankton Emiliania underpins its global distribution.</title>
        <authorList>
            <person name="Read B.A."/>
            <person name="Kegel J."/>
            <person name="Klute M.J."/>
            <person name="Kuo A."/>
            <person name="Lefebvre S.C."/>
            <person name="Maumus F."/>
            <person name="Mayer C."/>
            <person name="Miller J."/>
            <person name="Monier A."/>
            <person name="Salamov A."/>
            <person name="Young J."/>
            <person name="Aguilar M."/>
            <person name="Claverie J.M."/>
            <person name="Frickenhaus S."/>
            <person name="Gonzalez K."/>
            <person name="Herman E.K."/>
            <person name="Lin Y.C."/>
            <person name="Napier J."/>
            <person name="Ogata H."/>
            <person name="Sarno A.F."/>
            <person name="Shmutz J."/>
            <person name="Schroeder D."/>
            <person name="de Vargas C."/>
            <person name="Verret F."/>
            <person name="von Dassow P."/>
            <person name="Valentin K."/>
            <person name="Van de Peer Y."/>
            <person name="Wheeler G."/>
            <person name="Dacks J.B."/>
            <person name="Delwiche C.F."/>
            <person name="Dyhrman S.T."/>
            <person name="Glockner G."/>
            <person name="John U."/>
            <person name="Richards T."/>
            <person name="Worden A.Z."/>
            <person name="Zhang X."/>
            <person name="Grigoriev I.V."/>
            <person name="Allen A.E."/>
            <person name="Bidle K."/>
            <person name="Borodovsky M."/>
            <person name="Bowler C."/>
            <person name="Brownlee C."/>
            <person name="Cock J.M."/>
            <person name="Elias M."/>
            <person name="Gladyshev V.N."/>
            <person name="Groth M."/>
            <person name="Guda C."/>
            <person name="Hadaegh A."/>
            <person name="Iglesias-Rodriguez M.D."/>
            <person name="Jenkins J."/>
            <person name="Jones B.M."/>
            <person name="Lawson T."/>
            <person name="Leese F."/>
            <person name="Lindquist E."/>
            <person name="Lobanov A."/>
            <person name="Lomsadze A."/>
            <person name="Malik S.B."/>
            <person name="Marsh M.E."/>
            <person name="Mackinder L."/>
            <person name="Mock T."/>
            <person name="Mueller-Roeber B."/>
            <person name="Pagarete A."/>
            <person name="Parker M."/>
            <person name="Probert I."/>
            <person name="Quesneville H."/>
            <person name="Raines C."/>
            <person name="Rensing S.A."/>
            <person name="Riano-Pachon D.M."/>
            <person name="Richier S."/>
            <person name="Rokitta S."/>
            <person name="Shiraiwa Y."/>
            <person name="Soanes D.M."/>
            <person name="van der Giezen M."/>
            <person name="Wahlund T.M."/>
            <person name="Williams B."/>
            <person name="Wilson W."/>
            <person name="Wolfe G."/>
            <person name="Wurch L.L."/>
        </authorList>
    </citation>
    <scope>NUCLEOTIDE SEQUENCE</scope>
</reference>
<evidence type="ECO:0000256" key="5">
    <source>
        <dbReference type="ARBA" id="ARBA00022989"/>
    </source>
</evidence>
<keyword evidence="3" id="KW-0813">Transport</keyword>
<dbReference type="PaxDb" id="2903-EOD38381"/>
<feature type="transmembrane region" description="Helical" evidence="8">
    <location>
        <begin position="528"/>
        <end position="550"/>
    </location>
</feature>
<feature type="transmembrane region" description="Helical" evidence="8">
    <location>
        <begin position="557"/>
        <end position="578"/>
    </location>
</feature>
<dbReference type="PANTHER" id="PTHR46154">
    <property type="match status" value="1"/>
</dbReference>
<keyword evidence="10" id="KW-1185">Reference proteome</keyword>
<proteinExistence type="inferred from homology"/>
<evidence type="ECO:0000256" key="3">
    <source>
        <dbReference type="ARBA" id="ARBA00022448"/>
    </source>
</evidence>
<sequence>MACNERLANGAEGYVGLPNVPYSQCEEWCKAGTALGITDLDVCSIAWNNPVPWRKIAGDFGEGAIMDEWAGYVLVLGFGVFFSIVTTIMVKLEQIYGGLVISSEHFNTAGRNIKTGLTAAVIVSQWTWAATLLQSSNVASKYGLSGPFWYAAGATVQILLFGILAIEIKKKAPNMHTFLEMIDVRWGKLAHLTFLFFAICTNLIVTGMLLQGGAAVVNAASGMHIVAANFLIPVGVILYTWFGGLKATFLASYIHTSVIMICLVVFITYVYAVPGDIECTSATEKQCNALGSAALLWERLRFLNYLPAKTAGMTFPDGAYVPTADDPGPGNFEKLTYTEKDYHHGPVNGNRGGSYLTMLSEDGLSFGVVNIVGNFGTVFVDQSYWQSAIAARPSSAHRGYLLGGLVWFTIPMSLATALGLSSLALNVKMPADEAADGLAPPAAAIVLLGQGGGIMIIIMLFMAITSTGSAECIAVASLFAYDIYRKYINPECTGAQLLKVSRLVVVGYGIVCGLFGYFLYGVGVGLGWVYNFMGTMIGSAVIPVSCCICTRYMTKNGAIAGAWGGMILALVSWMSVAASRCTNGDDPDDLAEGVDCDTGKLNVDTLGNINAQTAGSVVALCVSGIIAFLVASIEYKMGTEQPFEWEKMREGIKRVEQEADDVPEYEMTSEYLDPAAKYVFKYGVGYSVFLIFVWPLAVIAWGVFDKANYTLWASVAFCWGYIASGFIVVLPIYESWGSISNVLTCKKATPATKEQA</sequence>
<dbReference type="PANTHER" id="PTHR46154:SF4">
    <property type="entry name" value="UREA ACTIVE TRANSPORTER"/>
    <property type="match status" value="1"/>
</dbReference>
<reference evidence="9" key="2">
    <citation type="submission" date="2024-10" db="UniProtKB">
        <authorList>
            <consortium name="EnsemblProtists"/>
        </authorList>
    </citation>
    <scope>IDENTIFICATION</scope>
</reference>
<comment type="subcellular location">
    <subcellularLocation>
        <location evidence="1">Membrane</location>
        <topology evidence="1">Multi-pass membrane protein</topology>
    </subcellularLocation>
</comment>
<feature type="transmembrane region" description="Helical" evidence="8">
    <location>
        <begin position="684"/>
        <end position="704"/>
    </location>
</feature>
<evidence type="ECO:0000256" key="6">
    <source>
        <dbReference type="ARBA" id="ARBA00023136"/>
    </source>
</evidence>
<dbReference type="GO" id="GO:0015204">
    <property type="term" value="F:urea transmembrane transporter activity"/>
    <property type="evidence" value="ECO:0007669"/>
    <property type="project" value="InterPro"/>
</dbReference>
<evidence type="ECO:0000256" key="8">
    <source>
        <dbReference type="SAM" id="Phobius"/>
    </source>
</evidence>
<feature type="transmembrane region" description="Helical" evidence="8">
    <location>
        <begin position="363"/>
        <end position="380"/>
    </location>
</feature>
<evidence type="ECO:0000256" key="2">
    <source>
        <dbReference type="ARBA" id="ARBA00006434"/>
    </source>
</evidence>
<dbReference type="Pfam" id="PF00474">
    <property type="entry name" value="SSF"/>
    <property type="match status" value="1"/>
</dbReference>
<evidence type="ECO:0000313" key="9">
    <source>
        <dbReference type="EnsemblProtists" id="EOD38381"/>
    </source>
</evidence>
<organism evidence="9 10">
    <name type="scientific">Emiliania huxleyi (strain CCMP1516)</name>
    <dbReference type="NCBI Taxonomy" id="280463"/>
    <lineage>
        <taxon>Eukaryota</taxon>
        <taxon>Haptista</taxon>
        <taxon>Haptophyta</taxon>
        <taxon>Prymnesiophyceae</taxon>
        <taxon>Isochrysidales</taxon>
        <taxon>Noelaerhabdaceae</taxon>
        <taxon>Emiliania</taxon>
    </lineage>
</organism>
<dbReference type="InterPro" id="IPR031155">
    <property type="entry name" value="DUR"/>
</dbReference>
<feature type="transmembrane region" description="Helical" evidence="8">
    <location>
        <begin position="148"/>
        <end position="168"/>
    </location>
</feature>
<feature type="transmembrane region" description="Helical" evidence="8">
    <location>
        <begin position="710"/>
        <end position="733"/>
    </location>
</feature>
<dbReference type="KEGG" id="ehx:EMIHUDRAFT_440179"/>
<dbReference type="EnsemblProtists" id="EOD38381">
    <property type="protein sequence ID" value="EOD38381"/>
    <property type="gene ID" value="EMIHUDRAFT_440179"/>
</dbReference>